<keyword evidence="2" id="KW-0805">Transcription regulation</keyword>
<reference evidence="6" key="1">
    <citation type="submission" date="2019-11" db="EMBL/GenBank/DDBJ databases">
        <authorList>
            <person name="Feng L."/>
        </authorList>
    </citation>
    <scope>NUCLEOTIDE SEQUENCE</scope>
    <source>
        <strain evidence="6">CramosumLFYP8</strain>
    </source>
</reference>
<evidence type="ECO:0000313" key="6">
    <source>
        <dbReference type="EMBL" id="VYT71652.1"/>
    </source>
</evidence>
<dbReference type="GO" id="GO:0005829">
    <property type="term" value="C:cytosol"/>
    <property type="evidence" value="ECO:0007669"/>
    <property type="project" value="TreeGrafter"/>
</dbReference>
<evidence type="ECO:0000259" key="5">
    <source>
        <dbReference type="PROSITE" id="PS50931"/>
    </source>
</evidence>
<evidence type="ECO:0000256" key="2">
    <source>
        <dbReference type="ARBA" id="ARBA00023015"/>
    </source>
</evidence>
<evidence type="ECO:0000256" key="4">
    <source>
        <dbReference type="ARBA" id="ARBA00023163"/>
    </source>
</evidence>
<feature type="domain" description="HTH lysR-type" evidence="5">
    <location>
        <begin position="1"/>
        <end position="59"/>
    </location>
</feature>
<dbReference type="Pfam" id="PF03466">
    <property type="entry name" value="LysR_substrate"/>
    <property type="match status" value="1"/>
</dbReference>
<protein>
    <submittedName>
        <fullName evidence="6">HTH-type transcriptional regulator CynR</fullName>
    </submittedName>
</protein>
<dbReference type="GO" id="GO:0003677">
    <property type="term" value="F:DNA binding"/>
    <property type="evidence" value="ECO:0007669"/>
    <property type="project" value="UniProtKB-KW"/>
</dbReference>
<evidence type="ECO:0000256" key="1">
    <source>
        <dbReference type="ARBA" id="ARBA00009437"/>
    </source>
</evidence>
<dbReference type="InterPro" id="IPR036388">
    <property type="entry name" value="WH-like_DNA-bd_sf"/>
</dbReference>
<dbReference type="SUPFAM" id="SSF53850">
    <property type="entry name" value="Periplasmic binding protein-like II"/>
    <property type="match status" value="1"/>
</dbReference>
<dbReference type="GO" id="GO:0003700">
    <property type="term" value="F:DNA-binding transcription factor activity"/>
    <property type="evidence" value="ECO:0007669"/>
    <property type="project" value="InterPro"/>
</dbReference>
<dbReference type="PRINTS" id="PR00039">
    <property type="entry name" value="HTHLYSR"/>
</dbReference>
<keyword evidence="4" id="KW-0804">Transcription</keyword>
<gene>
    <name evidence="6" type="primary">cynR_2</name>
    <name evidence="6" type="ORF">CRLFYP8_01981</name>
</gene>
<keyword evidence="3" id="KW-0238">DNA-binding</keyword>
<dbReference type="AlphaFoldDB" id="A0A6N2Z386"/>
<dbReference type="SUPFAM" id="SSF46785">
    <property type="entry name" value="Winged helix' DNA-binding domain"/>
    <property type="match status" value="1"/>
</dbReference>
<dbReference type="InterPro" id="IPR050950">
    <property type="entry name" value="HTH-type_LysR_regulators"/>
</dbReference>
<dbReference type="PANTHER" id="PTHR30419">
    <property type="entry name" value="HTH-TYPE TRANSCRIPTIONAL REGULATOR YBHD"/>
    <property type="match status" value="1"/>
</dbReference>
<evidence type="ECO:0000256" key="3">
    <source>
        <dbReference type="ARBA" id="ARBA00023125"/>
    </source>
</evidence>
<comment type="similarity">
    <text evidence="1">Belongs to the LysR transcriptional regulatory family.</text>
</comment>
<proteinExistence type="inferred from homology"/>
<dbReference type="Pfam" id="PF00126">
    <property type="entry name" value="HTH_1"/>
    <property type="match status" value="1"/>
</dbReference>
<dbReference type="RefSeq" id="WP_008791561.1">
    <property type="nucleotide sequence ID" value="NZ_AP031443.1"/>
</dbReference>
<dbReference type="FunFam" id="1.10.10.10:FF:000001">
    <property type="entry name" value="LysR family transcriptional regulator"/>
    <property type="match status" value="1"/>
</dbReference>
<dbReference type="InterPro" id="IPR036390">
    <property type="entry name" value="WH_DNA-bd_sf"/>
</dbReference>
<dbReference type="InterPro" id="IPR005119">
    <property type="entry name" value="LysR_subst-bd"/>
</dbReference>
<dbReference type="Gene3D" id="1.10.10.10">
    <property type="entry name" value="Winged helix-like DNA-binding domain superfamily/Winged helix DNA-binding domain"/>
    <property type="match status" value="1"/>
</dbReference>
<dbReference type="Gene3D" id="3.40.190.290">
    <property type="match status" value="1"/>
</dbReference>
<name>A0A6N2Z386_9FIRM</name>
<dbReference type="CDD" id="cd05466">
    <property type="entry name" value="PBP2_LTTR_substrate"/>
    <property type="match status" value="1"/>
</dbReference>
<dbReference type="PROSITE" id="PS50931">
    <property type="entry name" value="HTH_LYSR"/>
    <property type="match status" value="1"/>
</dbReference>
<dbReference type="EMBL" id="CACRTL010000017">
    <property type="protein sequence ID" value="VYT71652.1"/>
    <property type="molecule type" value="Genomic_DNA"/>
</dbReference>
<dbReference type="InterPro" id="IPR000847">
    <property type="entry name" value="LysR_HTH_N"/>
</dbReference>
<accession>A0A6N2Z386</accession>
<sequence length="283" mass="32274">MLDRNIEIFIKVAEFNSFTVAAQVLYISQPAVSHAIKHLEDELKVQLFYRDKRKGLVITDIGKKILSLVRQMEDIDNRITQIAYQENNLISGTLRIASLPSLTASYVSHTLKMFHQLYPNVKIEIREGTPQEVKAMVDGYMVDLAFSTSPYDQYDYITIKEDQMLCISQSSSKRKVILSKLDHTLILTKSAFETVMDNTKNGNFIDMKNVIIVQNLDSMMNMVNDGIGDGIISAHPLTYIKKEYTINDLKPDINFEIGVFTNNLNELTPVAKEFVRILKENIV</sequence>
<dbReference type="PANTHER" id="PTHR30419:SF24">
    <property type="entry name" value="HTH-TYPE TRANSCRIPTIONAL REGULATOR CZCR"/>
    <property type="match status" value="1"/>
</dbReference>
<organism evidence="6">
    <name type="scientific">Thomasclavelia ramosa</name>
    <dbReference type="NCBI Taxonomy" id="1547"/>
    <lineage>
        <taxon>Bacteria</taxon>
        <taxon>Bacillati</taxon>
        <taxon>Bacillota</taxon>
        <taxon>Erysipelotrichia</taxon>
        <taxon>Erysipelotrichales</taxon>
        <taxon>Coprobacillaceae</taxon>
        <taxon>Thomasclavelia</taxon>
    </lineage>
</organism>